<dbReference type="FunFam" id="3.40.50.720:FF:000363">
    <property type="entry name" value="D-isomer specific 2-hydroxyacid dehydrogenase"/>
    <property type="match status" value="1"/>
</dbReference>
<dbReference type="OrthoDB" id="9805416at2"/>
<name>A0A2W0HSB4_9BACI</name>
<evidence type="ECO:0000313" key="8">
    <source>
        <dbReference type="Proteomes" id="UP000248066"/>
    </source>
</evidence>
<dbReference type="PANTHER" id="PTHR43333:SF1">
    <property type="entry name" value="D-ISOMER SPECIFIC 2-HYDROXYACID DEHYDROGENASE NAD-BINDING DOMAIN-CONTAINING PROTEIN"/>
    <property type="match status" value="1"/>
</dbReference>
<keyword evidence="3" id="KW-0520">NAD</keyword>
<protein>
    <submittedName>
        <fullName evidence="7">Hydroxyacid dehydrogenase</fullName>
    </submittedName>
</protein>
<dbReference type="GO" id="GO:0051287">
    <property type="term" value="F:NAD binding"/>
    <property type="evidence" value="ECO:0007669"/>
    <property type="project" value="InterPro"/>
</dbReference>
<feature type="domain" description="D-isomer specific 2-hydroxyacid dehydrogenase NAD-binding" evidence="6">
    <location>
        <begin position="107"/>
        <end position="281"/>
    </location>
</feature>
<dbReference type="AlphaFoldDB" id="A0A2W0HSB4"/>
<evidence type="ECO:0000259" key="5">
    <source>
        <dbReference type="Pfam" id="PF00389"/>
    </source>
</evidence>
<dbReference type="SUPFAM" id="SSF52283">
    <property type="entry name" value="Formate/glycerate dehydrogenase catalytic domain-like"/>
    <property type="match status" value="1"/>
</dbReference>
<organism evidence="7 8">
    <name type="scientific">Alteribacter lacisalsi</name>
    <dbReference type="NCBI Taxonomy" id="2045244"/>
    <lineage>
        <taxon>Bacteria</taxon>
        <taxon>Bacillati</taxon>
        <taxon>Bacillota</taxon>
        <taxon>Bacilli</taxon>
        <taxon>Bacillales</taxon>
        <taxon>Bacillaceae</taxon>
        <taxon>Alteribacter</taxon>
    </lineage>
</organism>
<sequence length="320" mass="35760">MTKRKLLITHSIDDRYLDEIHTIVPDWDVIAGKDRDTWLPHIHDAEVIAGWKKEMNDPVKNGDNLLRWLQTWSAGINSLPLTDLEKNGIKASSANGVHANPISETILALMLGLTRNIHTYVRQQQTKTWHHANNGLEMHGKTAAIVGTGAIGRETARLLKAFGMTTLGVRNSGDPCEGIDEMITPDQLDRILPRCDYVILTLPLTEATRHLFGKKQFDLMKESSFFINIGRGQLVVERDLIDALESGAIAGAGLDVFETEPLNEANPLWEMNQVIVTPHTSGSTVYYNDRVMEDIFIPNLRAYVSGEPLPVNPVDYKKGY</sequence>
<comment type="similarity">
    <text evidence="1 4">Belongs to the D-isomer specific 2-hydroxyacid dehydrogenase family.</text>
</comment>
<gene>
    <name evidence="7" type="ORF">CR205_12165</name>
</gene>
<dbReference type="EMBL" id="PDOF01000002">
    <property type="protein sequence ID" value="PYZ96468.1"/>
    <property type="molecule type" value="Genomic_DNA"/>
</dbReference>
<feature type="domain" description="D-isomer specific 2-hydroxyacid dehydrogenase catalytic" evidence="5">
    <location>
        <begin position="8"/>
        <end position="309"/>
    </location>
</feature>
<evidence type="ECO:0000313" key="7">
    <source>
        <dbReference type="EMBL" id="PYZ96468.1"/>
    </source>
</evidence>
<dbReference type="InterPro" id="IPR006139">
    <property type="entry name" value="D-isomer_2_OHA_DH_cat_dom"/>
</dbReference>
<keyword evidence="2 4" id="KW-0560">Oxidoreductase</keyword>
<reference evidence="7 8" key="1">
    <citation type="submission" date="2017-10" db="EMBL/GenBank/DDBJ databases">
        <title>Bacillus sp. nov., a halophilic bacterium isolated from a Yangshapao Lake.</title>
        <authorList>
            <person name="Wang H."/>
        </authorList>
    </citation>
    <scope>NUCLEOTIDE SEQUENCE [LARGE SCALE GENOMIC DNA]</scope>
    <source>
        <strain evidence="7 8">YSP-3</strain>
    </source>
</reference>
<dbReference type="CDD" id="cd05300">
    <property type="entry name" value="2-Hacid_dh_1"/>
    <property type="match status" value="1"/>
</dbReference>
<dbReference type="SUPFAM" id="SSF51735">
    <property type="entry name" value="NAD(P)-binding Rossmann-fold domains"/>
    <property type="match status" value="1"/>
</dbReference>
<dbReference type="Pfam" id="PF00389">
    <property type="entry name" value="2-Hacid_dh"/>
    <property type="match status" value="1"/>
</dbReference>
<dbReference type="InterPro" id="IPR029753">
    <property type="entry name" value="D-isomer_DH_CS"/>
</dbReference>
<evidence type="ECO:0000256" key="2">
    <source>
        <dbReference type="ARBA" id="ARBA00023002"/>
    </source>
</evidence>
<evidence type="ECO:0000256" key="3">
    <source>
        <dbReference type="ARBA" id="ARBA00023027"/>
    </source>
</evidence>
<dbReference type="PROSITE" id="PS00671">
    <property type="entry name" value="D_2_HYDROXYACID_DH_3"/>
    <property type="match status" value="1"/>
</dbReference>
<dbReference type="Proteomes" id="UP000248066">
    <property type="component" value="Unassembled WGS sequence"/>
</dbReference>
<dbReference type="InterPro" id="IPR036291">
    <property type="entry name" value="NAD(P)-bd_dom_sf"/>
</dbReference>
<dbReference type="PANTHER" id="PTHR43333">
    <property type="entry name" value="2-HACID_DH_C DOMAIN-CONTAINING PROTEIN"/>
    <property type="match status" value="1"/>
</dbReference>
<proteinExistence type="inferred from homology"/>
<dbReference type="Gene3D" id="3.40.50.720">
    <property type="entry name" value="NAD(P)-binding Rossmann-like Domain"/>
    <property type="match status" value="2"/>
</dbReference>
<dbReference type="InterPro" id="IPR006140">
    <property type="entry name" value="D-isomer_DH_NAD-bd"/>
</dbReference>
<keyword evidence="8" id="KW-1185">Reference proteome</keyword>
<dbReference type="Pfam" id="PF02826">
    <property type="entry name" value="2-Hacid_dh_C"/>
    <property type="match status" value="1"/>
</dbReference>
<evidence type="ECO:0000256" key="4">
    <source>
        <dbReference type="RuleBase" id="RU003719"/>
    </source>
</evidence>
<dbReference type="GO" id="GO:0016616">
    <property type="term" value="F:oxidoreductase activity, acting on the CH-OH group of donors, NAD or NADP as acceptor"/>
    <property type="evidence" value="ECO:0007669"/>
    <property type="project" value="InterPro"/>
</dbReference>
<evidence type="ECO:0000256" key="1">
    <source>
        <dbReference type="ARBA" id="ARBA00005854"/>
    </source>
</evidence>
<evidence type="ECO:0000259" key="6">
    <source>
        <dbReference type="Pfam" id="PF02826"/>
    </source>
</evidence>
<comment type="caution">
    <text evidence="7">The sequence shown here is derived from an EMBL/GenBank/DDBJ whole genome shotgun (WGS) entry which is preliminary data.</text>
</comment>
<dbReference type="RefSeq" id="WP_110520187.1">
    <property type="nucleotide sequence ID" value="NZ_PDOF01000002.1"/>
</dbReference>
<accession>A0A2W0HSB4</accession>